<dbReference type="Pfam" id="PF02700">
    <property type="entry name" value="PurS"/>
    <property type="match status" value="1"/>
</dbReference>
<comment type="subunit">
    <text evidence="6">Part of the FGAM synthase complex composed of 1 PurL, 1 PurQ and 2 PurS subunits.</text>
</comment>
<dbReference type="HAMAP" id="MF_01926">
    <property type="entry name" value="PurS"/>
    <property type="match status" value="1"/>
</dbReference>
<evidence type="ECO:0000256" key="2">
    <source>
        <dbReference type="ARBA" id="ARBA00022598"/>
    </source>
</evidence>
<keyword evidence="8" id="KW-1185">Reference proteome</keyword>
<dbReference type="Proteomes" id="UP000326570">
    <property type="component" value="Unassembled WGS sequence"/>
</dbReference>
<comment type="similarity">
    <text evidence="6">Belongs to the PurS family.</text>
</comment>
<evidence type="ECO:0000313" key="8">
    <source>
        <dbReference type="Proteomes" id="UP000326570"/>
    </source>
</evidence>
<comment type="subcellular location">
    <subcellularLocation>
        <location evidence="6">Cytoplasm</location>
    </subcellularLocation>
</comment>
<comment type="caution">
    <text evidence="7">The sequence shown here is derived from an EMBL/GenBank/DDBJ whole genome shotgun (WGS) entry which is preliminary data.</text>
</comment>
<comment type="function">
    <text evidence="6">Part of the phosphoribosylformylglycinamidine synthase complex involved in the purines biosynthetic pathway. Catalyzes the ATP-dependent conversion of formylglycinamide ribonucleotide (FGAR) and glutamine to yield formylglycinamidine ribonucleotide (FGAM) and glutamate. The FGAM synthase complex is composed of three subunits. PurQ produces an ammonia molecule by converting glutamine to glutamate. PurL transfers the ammonia molecule to FGAR to form FGAM in an ATP-dependent manner. PurS interacts with PurQ and PurL and is thought to assist in the transfer of the ammonia molecule from PurQ to PurL.</text>
</comment>
<dbReference type="NCBIfam" id="NF004630">
    <property type="entry name" value="PRK05974.1"/>
    <property type="match status" value="1"/>
</dbReference>
<organism evidence="7 8">
    <name type="scientific">Adhaeribacter soli</name>
    <dbReference type="NCBI Taxonomy" id="2607655"/>
    <lineage>
        <taxon>Bacteria</taxon>
        <taxon>Pseudomonadati</taxon>
        <taxon>Bacteroidota</taxon>
        <taxon>Cytophagia</taxon>
        <taxon>Cytophagales</taxon>
        <taxon>Hymenobacteraceae</taxon>
        <taxon>Adhaeribacter</taxon>
    </lineage>
</organism>
<evidence type="ECO:0000256" key="1">
    <source>
        <dbReference type="ARBA" id="ARBA00022490"/>
    </source>
</evidence>
<dbReference type="AlphaFoldDB" id="A0A5N1J0G3"/>
<keyword evidence="2 6" id="KW-0436">Ligase</keyword>
<keyword evidence="4 6" id="KW-0658">Purine biosynthesis</keyword>
<evidence type="ECO:0000313" key="7">
    <source>
        <dbReference type="EMBL" id="KAA9333822.1"/>
    </source>
</evidence>
<keyword evidence="1 6" id="KW-0963">Cytoplasm</keyword>
<dbReference type="GO" id="GO:0005737">
    <property type="term" value="C:cytoplasm"/>
    <property type="evidence" value="ECO:0007669"/>
    <property type="project" value="UniProtKB-SubCell"/>
</dbReference>
<protein>
    <recommendedName>
        <fullName evidence="6">Phosphoribosylformylglycinamidine synthase subunit PurS</fullName>
        <shortName evidence="6">FGAM synthase</shortName>
        <ecNumber evidence="6">6.3.5.3</ecNumber>
    </recommendedName>
    <alternativeName>
        <fullName evidence="6">Formylglycinamide ribonucleotide amidotransferase subunit III</fullName>
        <shortName evidence="6">FGAR amidotransferase III</shortName>
        <shortName evidence="6">FGAR-AT III</shortName>
    </alternativeName>
    <alternativeName>
        <fullName evidence="6">Phosphoribosylformylglycinamidine synthase subunit III</fullName>
    </alternativeName>
</protein>
<evidence type="ECO:0000256" key="3">
    <source>
        <dbReference type="ARBA" id="ARBA00022741"/>
    </source>
</evidence>
<comment type="catalytic activity">
    <reaction evidence="6">
        <text>N(2)-formyl-N(1)-(5-phospho-beta-D-ribosyl)glycinamide + L-glutamine + ATP + H2O = 2-formamido-N(1)-(5-O-phospho-beta-D-ribosyl)acetamidine + L-glutamate + ADP + phosphate + H(+)</text>
        <dbReference type="Rhea" id="RHEA:17129"/>
        <dbReference type="ChEBI" id="CHEBI:15377"/>
        <dbReference type="ChEBI" id="CHEBI:15378"/>
        <dbReference type="ChEBI" id="CHEBI:29985"/>
        <dbReference type="ChEBI" id="CHEBI:30616"/>
        <dbReference type="ChEBI" id="CHEBI:43474"/>
        <dbReference type="ChEBI" id="CHEBI:58359"/>
        <dbReference type="ChEBI" id="CHEBI:147286"/>
        <dbReference type="ChEBI" id="CHEBI:147287"/>
        <dbReference type="ChEBI" id="CHEBI:456216"/>
        <dbReference type="EC" id="6.3.5.3"/>
    </reaction>
</comment>
<dbReference type="PANTHER" id="PTHR34696:SF1">
    <property type="entry name" value="PHOSPHORIBOSYLFORMYLGLYCINAMIDINE SYNTHASE SUBUNIT PURS"/>
    <property type="match status" value="1"/>
</dbReference>
<dbReference type="GO" id="GO:0006189">
    <property type="term" value="P:'de novo' IMP biosynthetic process"/>
    <property type="evidence" value="ECO:0007669"/>
    <property type="project" value="UniProtKB-UniRule"/>
</dbReference>
<dbReference type="Gene3D" id="3.30.1280.10">
    <property type="entry name" value="Phosphoribosylformylglycinamidine synthase subunit PurS"/>
    <property type="match status" value="1"/>
</dbReference>
<sequence length="83" mass="9308">MKFTAEIDVMPKKELLDPQGKAVMLGLEHLGLNTVQDVRIGKHITLQLEADSEAEAQTKVEDACKKLLANLIMESYSFKLHQN</sequence>
<evidence type="ECO:0000256" key="6">
    <source>
        <dbReference type="HAMAP-Rule" id="MF_01926"/>
    </source>
</evidence>
<dbReference type="InterPro" id="IPR003850">
    <property type="entry name" value="PurS"/>
</dbReference>
<dbReference type="EMBL" id="VTWT01000005">
    <property type="protein sequence ID" value="KAA9333822.1"/>
    <property type="molecule type" value="Genomic_DNA"/>
</dbReference>
<gene>
    <name evidence="6 7" type="primary">purS</name>
    <name evidence="7" type="ORF">F0P94_11320</name>
</gene>
<dbReference type="SUPFAM" id="SSF82697">
    <property type="entry name" value="PurS-like"/>
    <property type="match status" value="1"/>
</dbReference>
<keyword evidence="5 6" id="KW-0067">ATP-binding</keyword>
<reference evidence="7 8" key="1">
    <citation type="submission" date="2019-09" db="EMBL/GenBank/DDBJ databases">
        <title>Genome sequence of Adhaeribacter sp. M2.</title>
        <authorList>
            <person name="Srinivasan S."/>
        </authorList>
    </citation>
    <scope>NUCLEOTIDE SEQUENCE [LARGE SCALE GENOMIC DNA]</scope>
    <source>
        <strain evidence="7 8">M2</strain>
    </source>
</reference>
<proteinExistence type="inferred from homology"/>
<accession>A0A5N1J0G3</accession>
<comment type="pathway">
    <text evidence="6">Purine metabolism; IMP biosynthesis via de novo pathway; 5-amino-1-(5-phospho-D-ribosyl)imidazole from N(2)-formyl-N(1)-(5-phospho-D-ribosyl)glycinamide: step 1/2.</text>
</comment>
<dbReference type="GO" id="GO:0005524">
    <property type="term" value="F:ATP binding"/>
    <property type="evidence" value="ECO:0007669"/>
    <property type="project" value="UniProtKB-UniRule"/>
</dbReference>
<dbReference type="EC" id="6.3.5.3" evidence="6"/>
<dbReference type="PANTHER" id="PTHR34696">
    <property type="entry name" value="PHOSPHORIBOSYLFORMYLGLYCINAMIDINE SYNTHASE SUBUNIT PURS"/>
    <property type="match status" value="1"/>
</dbReference>
<dbReference type="UniPathway" id="UPA00074">
    <property type="reaction ID" value="UER00128"/>
</dbReference>
<name>A0A5N1J0G3_9BACT</name>
<dbReference type="GO" id="GO:0004642">
    <property type="term" value="F:phosphoribosylformylglycinamidine synthase activity"/>
    <property type="evidence" value="ECO:0007669"/>
    <property type="project" value="UniProtKB-UniRule"/>
</dbReference>
<dbReference type="InterPro" id="IPR036604">
    <property type="entry name" value="PurS-like_sf"/>
</dbReference>
<dbReference type="NCBIfam" id="TIGR00302">
    <property type="entry name" value="phosphoribosylformylglycinamidine synthase subunit PurS"/>
    <property type="match status" value="1"/>
</dbReference>
<evidence type="ECO:0000256" key="5">
    <source>
        <dbReference type="ARBA" id="ARBA00022840"/>
    </source>
</evidence>
<evidence type="ECO:0000256" key="4">
    <source>
        <dbReference type="ARBA" id="ARBA00022755"/>
    </source>
</evidence>
<dbReference type="RefSeq" id="WP_150903988.1">
    <property type="nucleotide sequence ID" value="NZ_VTWT01000005.1"/>
</dbReference>
<keyword evidence="3 6" id="KW-0547">Nucleotide-binding</keyword>